<protein>
    <submittedName>
        <fullName evidence="1">Uncharacterized protein</fullName>
    </submittedName>
</protein>
<dbReference type="Proteomes" id="UP000198460">
    <property type="component" value="Unassembled WGS sequence"/>
</dbReference>
<gene>
    <name evidence="1" type="ORF">BSIN_4718</name>
</gene>
<sequence length="42" mass="4456">MIHAQIAAGPAIFAAFQAPNSHPDPMIEPNPVSIKANGPMFR</sequence>
<evidence type="ECO:0000313" key="1">
    <source>
        <dbReference type="EMBL" id="SMG01960.1"/>
    </source>
</evidence>
<reference evidence="1 2" key="1">
    <citation type="submission" date="2017-04" db="EMBL/GenBank/DDBJ databases">
        <authorList>
            <person name="Afonso C.L."/>
            <person name="Miller P.J."/>
            <person name="Scott M.A."/>
            <person name="Spackman E."/>
            <person name="Goraichik I."/>
            <person name="Dimitrov K.M."/>
            <person name="Suarez D.L."/>
            <person name="Swayne D.E."/>
        </authorList>
    </citation>
    <scope>NUCLEOTIDE SEQUENCE [LARGE SCALE GENOMIC DNA]</scope>
    <source>
        <strain evidence="1">LMG 28154</strain>
    </source>
</reference>
<dbReference type="AlphaFoldDB" id="A0A238H9S3"/>
<evidence type="ECO:0000313" key="2">
    <source>
        <dbReference type="Proteomes" id="UP000198460"/>
    </source>
</evidence>
<accession>A0A238H9S3</accession>
<dbReference type="EMBL" id="FXAN01000085">
    <property type="protein sequence ID" value="SMG01960.1"/>
    <property type="molecule type" value="Genomic_DNA"/>
</dbReference>
<name>A0A238H9S3_9BURK</name>
<proteinExistence type="predicted"/>
<organism evidence="1 2">
    <name type="scientific">Burkholderia singularis</name>
    <dbReference type="NCBI Taxonomy" id="1503053"/>
    <lineage>
        <taxon>Bacteria</taxon>
        <taxon>Pseudomonadati</taxon>
        <taxon>Pseudomonadota</taxon>
        <taxon>Betaproteobacteria</taxon>
        <taxon>Burkholderiales</taxon>
        <taxon>Burkholderiaceae</taxon>
        <taxon>Burkholderia</taxon>
        <taxon>pseudomallei group</taxon>
    </lineage>
</organism>